<evidence type="ECO:0000313" key="2">
    <source>
        <dbReference type="EnsemblMetazoa" id="XP_019763717.1"/>
    </source>
</evidence>
<evidence type="ECO:0000256" key="1">
    <source>
        <dbReference type="SAM" id="MobiDB-lite"/>
    </source>
</evidence>
<feature type="compositionally biased region" description="Pro residues" evidence="1">
    <location>
        <begin position="84"/>
        <end position="94"/>
    </location>
</feature>
<sequence length="233" mass="24386">MTAAQAQVQVSQAGQEQAAAAAQQAAVYQAPQVYQTQAGHPQAGPYASMMYPQAFYMPQQYPILPYDYQLYGAGAGAPSVNGGMPPPFGPPGPPSSGGSSPPRGPCYAPSTIPAETTIVYTTGPPPPPIFHPAMDPNAGVGAPLYAPAEVPFDHMAHAAAMGHFAPMPPPYLINEPSAQPPQSFNPPMRRPRNKAPRRNTGNPYGTHEIGAGDAPLPNNQEDGLVAQVEELKL</sequence>
<reference evidence="2" key="2">
    <citation type="submission" date="2024-08" db="UniProtKB">
        <authorList>
            <consortium name="EnsemblMetazoa"/>
        </authorList>
    </citation>
    <scope>IDENTIFICATION</scope>
</reference>
<evidence type="ECO:0008006" key="4">
    <source>
        <dbReference type="Google" id="ProtNLM"/>
    </source>
</evidence>
<dbReference type="AlphaFoldDB" id="A0AAR5PS07"/>
<reference evidence="3" key="1">
    <citation type="journal article" date="2013" name="Genome Biol.">
        <title>Draft genome of the mountain pine beetle, Dendroctonus ponderosae Hopkins, a major forest pest.</title>
        <authorList>
            <person name="Keeling C.I."/>
            <person name="Yuen M.M."/>
            <person name="Liao N.Y."/>
            <person name="Docking T.R."/>
            <person name="Chan S.K."/>
            <person name="Taylor G.A."/>
            <person name="Palmquist D.L."/>
            <person name="Jackman S.D."/>
            <person name="Nguyen A."/>
            <person name="Li M."/>
            <person name="Henderson H."/>
            <person name="Janes J.K."/>
            <person name="Zhao Y."/>
            <person name="Pandoh P."/>
            <person name="Moore R."/>
            <person name="Sperling F.A."/>
            <person name="Huber D.P."/>
            <person name="Birol I."/>
            <person name="Jones S.J."/>
            <person name="Bohlmann J."/>
        </authorList>
    </citation>
    <scope>NUCLEOTIDE SEQUENCE</scope>
</reference>
<dbReference type="EnsemblMetazoa" id="XM_019908158.1">
    <property type="protein sequence ID" value="XP_019763717.1"/>
    <property type="gene ID" value="LOC109540025"/>
</dbReference>
<organism evidence="2 3">
    <name type="scientific">Dendroctonus ponderosae</name>
    <name type="common">Mountain pine beetle</name>
    <dbReference type="NCBI Taxonomy" id="77166"/>
    <lineage>
        <taxon>Eukaryota</taxon>
        <taxon>Metazoa</taxon>
        <taxon>Ecdysozoa</taxon>
        <taxon>Arthropoda</taxon>
        <taxon>Hexapoda</taxon>
        <taxon>Insecta</taxon>
        <taxon>Pterygota</taxon>
        <taxon>Neoptera</taxon>
        <taxon>Endopterygota</taxon>
        <taxon>Coleoptera</taxon>
        <taxon>Polyphaga</taxon>
        <taxon>Cucujiformia</taxon>
        <taxon>Curculionidae</taxon>
        <taxon>Scolytinae</taxon>
        <taxon>Dendroctonus</taxon>
    </lineage>
</organism>
<protein>
    <recommendedName>
        <fullName evidence="4">Deleted in azoospermia-associated protein 2</fullName>
    </recommendedName>
</protein>
<feature type="region of interest" description="Disordered" evidence="1">
    <location>
        <begin position="171"/>
        <end position="222"/>
    </location>
</feature>
<accession>A0AAR5PS07</accession>
<feature type="region of interest" description="Disordered" evidence="1">
    <location>
        <begin position="82"/>
        <end position="111"/>
    </location>
</feature>
<dbReference type="Proteomes" id="UP000019118">
    <property type="component" value="Unassembled WGS sequence"/>
</dbReference>
<evidence type="ECO:0000313" key="3">
    <source>
        <dbReference type="Proteomes" id="UP000019118"/>
    </source>
</evidence>
<keyword evidence="3" id="KW-1185">Reference proteome</keyword>
<name>A0AAR5PS07_DENPD</name>
<proteinExistence type="predicted"/>